<dbReference type="SUPFAM" id="SSF46785">
    <property type="entry name" value="Winged helix' DNA-binding domain"/>
    <property type="match status" value="1"/>
</dbReference>
<name>A0ABY4YYV1_9MICO</name>
<reference evidence="1" key="1">
    <citation type="submission" date="2022-06" db="EMBL/GenBank/DDBJ databases">
        <title>Ornithinimicrobium HY1793.</title>
        <authorList>
            <person name="Huang Y."/>
        </authorList>
    </citation>
    <scope>NUCLEOTIDE SEQUENCE</scope>
    <source>
        <strain evidence="1">HY1793</strain>
    </source>
</reference>
<dbReference type="InterPro" id="IPR036390">
    <property type="entry name" value="WH_DNA-bd_sf"/>
</dbReference>
<dbReference type="Proteomes" id="UP001056455">
    <property type="component" value="Chromosome"/>
</dbReference>
<gene>
    <name evidence="1" type="ORF">NF556_09085</name>
</gene>
<accession>A0ABY4YYV1</accession>
<protein>
    <submittedName>
        <fullName evidence="1">Transcriptional regulator</fullName>
    </submittedName>
</protein>
<organism evidence="1 2">
    <name type="scientific">Ornithinimicrobium faecis</name>
    <dbReference type="NCBI Taxonomy" id="2934158"/>
    <lineage>
        <taxon>Bacteria</taxon>
        <taxon>Bacillati</taxon>
        <taxon>Actinomycetota</taxon>
        <taxon>Actinomycetes</taxon>
        <taxon>Micrococcales</taxon>
        <taxon>Ornithinimicrobiaceae</taxon>
        <taxon>Ornithinimicrobium</taxon>
    </lineage>
</organism>
<dbReference type="RefSeq" id="WP_252595318.1">
    <property type="nucleotide sequence ID" value="NZ_CP099489.1"/>
</dbReference>
<sequence>MTKAVPFERAVDSIASLAEPVRRELYRYVCQRDVAVGREEVAEATGIAHHKVKFHLDRLAADGLLEVGYQRLGDRAGPGAGRPAKVYRPVEEEVSLSLPPREYVLAGELLAAAVEEAATSGRPILETLTEVATARGVELARAVAQTAQGDGDADPLTLACEVLARHGFEPRADGDRVLLSNCPFHTLAQRHTQLVCGMNHALLEGFTSELAPGCLAARLDPAPGRCCVTLRQA</sequence>
<keyword evidence="2" id="KW-1185">Reference proteome</keyword>
<evidence type="ECO:0000313" key="1">
    <source>
        <dbReference type="EMBL" id="USQ81782.1"/>
    </source>
</evidence>
<dbReference type="EMBL" id="CP099489">
    <property type="protein sequence ID" value="USQ81782.1"/>
    <property type="molecule type" value="Genomic_DNA"/>
</dbReference>
<proteinExistence type="predicted"/>
<evidence type="ECO:0000313" key="2">
    <source>
        <dbReference type="Proteomes" id="UP001056455"/>
    </source>
</evidence>
<dbReference type="InterPro" id="IPR036388">
    <property type="entry name" value="WH-like_DNA-bd_sf"/>
</dbReference>
<dbReference type="Gene3D" id="1.10.10.10">
    <property type="entry name" value="Winged helix-like DNA-binding domain superfamily/Winged helix DNA-binding domain"/>
    <property type="match status" value="1"/>
</dbReference>
<dbReference type="Pfam" id="PF12840">
    <property type="entry name" value="HTH_20"/>
    <property type="match status" value="1"/>
</dbReference>